<dbReference type="Proteomes" id="UP000001031">
    <property type="component" value="Chromosome"/>
</dbReference>
<evidence type="ECO:0000313" key="3">
    <source>
        <dbReference type="Proteomes" id="UP000001031"/>
    </source>
</evidence>
<proteinExistence type="predicted"/>
<dbReference type="EMBL" id="CP001071">
    <property type="protein sequence ID" value="ACD05882.1"/>
    <property type="molecule type" value="Genomic_DNA"/>
</dbReference>
<dbReference type="STRING" id="349741.Amuc_2073"/>
<accession>B2UPB1</accession>
<dbReference type="KEGG" id="amu:Amuc_2073"/>
<gene>
    <name evidence="2" type="ordered locus">Amuc_2073</name>
</gene>
<evidence type="ECO:0000256" key="1">
    <source>
        <dbReference type="SAM" id="MobiDB-lite"/>
    </source>
</evidence>
<protein>
    <submittedName>
        <fullName evidence="2">Uncharacterized protein</fullName>
    </submittedName>
</protein>
<dbReference type="HOGENOM" id="CLU_2696297_0_0_0"/>
<keyword evidence="3" id="KW-1185">Reference proteome</keyword>
<dbReference type="BioCyc" id="AMUC349741:G1GBX-2213-MONOMER"/>
<sequence>MNLKNVHIRKNIRQFPHLGKLSPYTLLLSPIRAGSKTASWETGRNPYRSIRPKHEPDHLTPPVQTVKLNEKKP</sequence>
<feature type="region of interest" description="Disordered" evidence="1">
    <location>
        <begin position="35"/>
        <end position="73"/>
    </location>
</feature>
<dbReference type="AlphaFoldDB" id="B2UPB1"/>
<dbReference type="PaxDb" id="349741-Amuc_2073"/>
<reference evidence="3" key="1">
    <citation type="journal article" date="2011" name="PLoS ONE">
        <title>The genome of Akkermansia muciniphila, a dedicated intestinal mucin degrader, and its use in exploring intestinal metagenomes.</title>
        <authorList>
            <person name="van Passel M.W."/>
            <person name="Kant R."/>
            <person name="Zoetendal E.G."/>
            <person name="Plugge C.M."/>
            <person name="Derrien M."/>
            <person name="Malfatti S.A."/>
            <person name="Chain P.S."/>
            <person name="Woyke T."/>
            <person name="Palva A."/>
            <person name="de Vos W.M."/>
            <person name="Smidt H."/>
        </authorList>
    </citation>
    <scope>NUCLEOTIDE SEQUENCE [LARGE SCALE GENOMIC DNA]</scope>
    <source>
        <strain evidence="3">ATCC BAA-835 / DSM 22959 / JCM 33894 / BCRC 81048 / CCUG 64013 / CIP 107961 / Muc</strain>
    </source>
</reference>
<evidence type="ECO:0000313" key="2">
    <source>
        <dbReference type="EMBL" id="ACD05882.1"/>
    </source>
</evidence>
<name>B2UPB1_AKKM8</name>
<organism evidence="2 3">
    <name type="scientific">Akkermansia muciniphila (strain ATCC BAA-835 / DSM 22959 / JCM 33894 / BCRC 81048 / CCUG 64013 / CIP 107961 / Muc)</name>
    <dbReference type="NCBI Taxonomy" id="349741"/>
    <lineage>
        <taxon>Bacteria</taxon>
        <taxon>Pseudomonadati</taxon>
        <taxon>Verrucomicrobiota</taxon>
        <taxon>Verrucomicrobiia</taxon>
        <taxon>Verrucomicrobiales</taxon>
        <taxon>Akkermansiaceae</taxon>
        <taxon>Akkermansia</taxon>
    </lineage>
</organism>